<accession>A0A447T936</accession>
<evidence type="ECO:0000313" key="2">
    <source>
        <dbReference type="EMBL" id="VEB41369.1"/>
    </source>
</evidence>
<keyword evidence="1" id="KW-0472">Membrane</keyword>
<sequence>MLSISSGYLFYLIFFSLISYLCGILSVYLNHDIKWTDVLSALSTTFGVVFALLCYTSWEENKRKEQIHFICLERVNSVVSLEVEFRAALLSIFRVVPAPGNIAPTTSDIKEILTDIELCRRHVKSYLLMAGSDALKLNCLSKKYSLECEGILHSIALKAQDMYQTLFSMSTIIDAIYNHNLKFDDSIFRTYKLMNRILEEVQGLAFDFSKIEMQKYVVNINGKSI</sequence>
<evidence type="ECO:0000313" key="3">
    <source>
        <dbReference type="Proteomes" id="UP000275777"/>
    </source>
</evidence>
<feature type="transmembrane region" description="Helical" evidence="1">
    <location>
        <begin position="35"/>
        <end position="55"/>
    </location>
</feature>
<feature type="transmembrane region" description="Helical" evidence="1">
    <location>
        <begin position="7"/>
        <end position="29"/>
    </location>
</feature>
<evidence type="ECO:0008006" key="4">
    <source>
        <dbReference type="Google" id="ProtNLM"/>
    </source>
</evidence>
<dbReference type="EMBL" id="LR134182">
    <property type="protein sequence ID" value="VEB41369.1"/>
    <property type="molecule type" value="Genomic_DNA"/>
</dbReference>
<name>A0A447T936_CHRVL</name>
<reference evidence="2 3" key="1">
    <citation type="submission" date="2018-12" db="EMBL/GenBank/DDBJ databases">
        <authorList>
            <consortium name="Pathogen Informatics"/>
        </authorList>
    </citation>
    <scope>NUCLEOTIDE SEQUENCE [LARGE SCALE GENOMIC DNA]</scope>
    <source>
        <strain evidence="2 3">NCTC9695</strain>
    </source>
</reference>
<keyword evidence="1" id="KW-1133">Transmembrane helix</keyword>
<organism evidence="2 3">
    <name type="scientific">Chromobacterium violaceum</name>
    <dbReference type="NCBI Taxonomy" id="536"/>
    <lineage>
        <taxon>Bacteria</taxon>
        <taxon>Pseudomonadati</taxon>
        <taxon>Pseudomonadota</taxon>
        <taxon>Betaproteobacteria</taxon>
        <taxon>Neisseriales</taxon>
        <taxon>Chromobacteriaceae</taxon>
        <taxon>Chromobacterium</taxon>
    </lineage>
</organism>
<proteinExistence type="predicted"/>
<dbReference type="Proteomes" id="UP000275777">
    <property type="component" value="Chromosome"/>
</dbReference>
<gene>
    <name evidence="2" type="ORF">NCTC9695_01796</name>
</gene>
<evidence type="ECO:0000256" key="1">
    <source>
        <dbReference type="SAM" id="Phobius"/>
    </source>
</evidence>
<keyword evidence="1" id="KW-0812">Transmembrane</keyword>
<dbReference type="AlphaFoldDB" id="A0A447T936"/>
<protein>
    <recommendedName>
        <fullName evidence="4">DUF4760 domain-containing protein</fullName>
    </recommendedName>
</protein>